<protein>
    <submittedName>
        <fullName evidence="2">DUF2314 domain-containing protein</fullName>
    </submittedName>
</protein>
<dbReference type="AlphaFoldDB" id="A0A4T2A0D4"/>
<feature type="domain" description="DUF2314" evidence="1">
    <location>
        <begin position="12"/>
        <end position="145"/>
    </location>
</feature>
<evidence type="ECO:0000313" key="2">
    <source>
        <dbReference type="EMBL" id="TIH09148.1"/>
    </source>
</evidence>
<comment type="caution">
    <text evidence="2">The sequence shown here is derived from an EMBL/GenBank/DDBJ whole genome shotgun (WGS) entry which is preliminary data.</text>
</comment>
<dbReference type="RefSeq" id="WP_136662432.1">
    <property type="nucleotide sequence ID" value="NZ_RFLV01000001.1"/>
</dbReference>
<evidence type="ECO:0000313" key="3">
    <source>
        <dbReference type="Proteomes" id="UP000307541"/>
    </source>
</evidence>
<evidence type="ECO:0000259" key="1">
    <source>
        <dbReference type="Pfam" id="PF10077"/>
    </source>
</evidence>
<dbReference type="Pfam" id="PF10077">
    <property type="entry name" value="DUF2314"/>
    <property type="match status" value="1"/>
</dbReference>
<organism evidence="2 3">
    <name type="scientific">Pseudomonas leptonychotis</name>
    <dbReference type="NCBI Taxonomy" id="2448482"/>
    <lineage>
        <taxon>Bacteria</taxon>
        <taxon>Pseudomonadati</taxon>
        <taxon>Pseudomonadota</taxon>
        <taxon>Gammaproteobacteria</taxon>
        <taxon>Pseudomonadales</taxon>
        <taxon>Pseudomonadaceae</taxon>
        <taxon>Pseudomonas</taxon>
    </lineage>
</organism>
<dbReference type="InterPro" id="IPR018756">
    <property type="entry name" value="DUF2314"/>
</dbReference>
<dbReference type="Proteomes" id="UP000307541">
    <property type="component" value="Unassembled WGS sequence"/>
</dbReference>
<dbReference type="EMBL" id="RFLV01000001">
    <property type="protein sequence ID" value="TIH09148.1"/>
    <property type="molecule type" value="Genomic_DNA"/>
</dbReference>
<keyword evidence="3" id="KW-1185">Reference proteome</keyword>
<sequence>MEPIFRHIRKSDKEIDKAHRQCSDTINRFIEMVKIGGESTYMAKLSFRDPEKSEQEGMDHIFYLWLSDVLYHPDTNLLSGIFFEIPDGFEKWHQIGQRLGFDPEDVFDWMVIDKGHAKGAYTLRVSRERLATEQERKDFDLYIGVASYE</sequence>
<dbReference type="OrthoDB" id="7066376at2"/>
<proteinExistence type="predicted"/>
<gene>
    <name evidence="2" type="ORF">D8779_00030</name>
</gene>
<name>A0A4T2A0D4_9PSED</name>
<accession>A0A4T2A0D4</accession>
<reference evidence="2 3" key="1">
    <citation type="submission" date="2018-10" db="EMBL/GenBank/DDBJ databases">
        <title>Pseudomonas leptonychotis sp. nov., isolated from Weddell seals in Antarctica.</title>
        <authorList>
            <person name="Novakova D."/>
            <person name="Svec P."/>
            <person name="Kralova S."/>
            <person name="Kristofova L."/>
            <person name="Zeman M."/>
            <person name="Pantucek R."/>
            <person name="Maslanova I."/>
            <person name="Sedlacek I."/>
        </authorList>
    </citation>
    <scope>NUCLEOTIDE SEQUENCE [LARGE SCALE GENOMIC DNA]</scope>
    <source>
        <strain evidence="2 3">CCM 8849</strain>
    </source>
</reference>